<gene>
    <name evidence="1" type="ORF">C435_19312</name>
</gene>
<keyword evidence="2" id="KW-1185">Reference proteome</keyword>
<dbReference type="Gene3D" id="2.20.25.10">
    <property type="match status" value="1"/>
</dbReference>
<protein>
    <submittedName>
        <fullName evidence="1">Uncharacterized protein</fullName>
    </submittedName>
</protein>
<organism evidence="1 2">
    <name type="scientific">Haloarcula marismortui ATCC 33799</name>
    <dbReference type="NCBI Taxonomy" id="662475"/>
    <lineage>
        <taxon>Archaea</taxon>
        <taxon>Methanobacteriati</taxon>
        <taxon>Methanobacteriota</taxon>
        <taxon>Stenosarchaea group</taxon>
        <taxon>Halobacteria</taxon>
        <taxon>Halobacteriales</taxon>
        <taxon>Haloarculaceae</taxon>
        <taxon>Haloarcula</taxon>
    </lineage>
</organism>
<dbReference type="AlphaFoldDB" id="M0JVE0"/>
<accession>M0JVE0</accession>
<proteinExistence type="predicted"/>
<dbReference type="Proteomes" id="UP000011687">
    <property type="component" value="Unassembled WGS sequence"/>
</dbReference>
<dbReference type="EMBL" id="AOLS01000103">
    <property type="protein sequence ID" value="EMA11610.1"/>
    <property type="molecule type" value="Genomic_DNA"/>
</dbReference>
<dbReference type="SUPFAM" id="SSF57783">
    <property type="entry name" value="Zinc beta-ribbon"/>
    <property type="match status" value="1"/>
</dbReference>
<reference evidence="1 2" key="1">
    <citation type="journal article" date="2014" name="PLoS Genet.">
        <title>Phylogenetically driven sequencing of extremely halophilic archaea reveals strategies for static and dynamic osmo-response.</title>
        <authorList>
            <person name="Becker E.A."/>
            <person name="Seitzer P.M."/>
            <person name="Tritt A."/>
            <person name="Larsen D."/>
            <person name="Krusor M."/>
            <person name="Yao A.I."/>
            <person name="Wu D."/>
            <person name="Madern D."/>
            <person name="Eisen J.A."/>
            <person name="Darling A.E."/>
            <person name="Facciotti M.T."/>
        </authorList>
    </citation>
    <scope>NUCLEOTIDE SEQUENCE [LARGE SCALE GENOMIC DNA]</scope>
    <source>
        <strain evidence="1 2">ATCC 33799</strain>
    </source>
</reference>
<sequence length="99" mass="11104">MTDTGSYGVLLATARRLSRHLEDYDTSRFYAVLADLHGDLPREWMIKPDMAITDCPECGSEHIGQEGDTQFCRACGAHWPYNQPERTHYPGSPFGGEQA</sequence>
<comment type="caution">
    <text evidence="1">The sequence shown here is derived from an EMBL/GenBank/DDBJ whole genome shotgun (WGS) entry which is preliminary data.</text>
</comment>
<dbReference type="PATRIC" id="fig|662475.6.peg.3778"/>
<evidence type="ECO:0000313" key="2">
    <source>
        <dbReference type="Proteomes" id="UP000011687"/>
    </source>
</evidence>
<name>M0JVE0_9EURY</name>
<evidence type="ECO:0000313" key="1">
    <source>
        <dbReference type="EMBL" id="EMA11610.1"/>
    </source>
</evidence>
<dbReference type="RefSeq" id="WP_007190434.1">
    <property type="nucleotide sequence ID" value="NZ_AOLS01000103.1"/>
</dbReference>